<dbReference type="PRINTS" id="PR00416">
    <property type="entry name" value="EUTPISMRASEI"/>
</dbReference>
<evidence type="ECO:0000256" key="1">
    <source>
        <dbReference type="ARBA" id="ARBA00000213"/>
    </source>
</evidence>
<dbReference type="RefSeq" id="WP_072601846.1">
    <property type="nucleotide sequence ID" value="NZ_CP018171.1"/>
</dbReference>
<evidence type="ECO:0000256" key="4">
    <source>
        <dbReference type="ARBA" id="ARBA00023029"/>
    </source>
</evidence>
<evidence type="ECO:0000313" key="10">
    <source>
        <dbReference type="Proteomes" id="UP000182840"/>
    </source>
</evidence>
<evidence type="ECO:0000256" key="5">
    <source>
        <dbReference type="ARBA" id="ARBA00023125"/>
    </source>
</evidence>
<dbReference type="GO" id="GO:0006265">
    <property type="term" value="P:DNA topological change"/>
    <property type="evidence" value="ECO:0007669"/>
    <property type="project" value="InterPro"/>
</dbReference>
<keyword evidence="4" id="KW-0799">Topoisomerase</keyword>
<dbReference type="EC" id="5.6.2.1" evidence="3"/>
<dbReference type="AlphaFoldDB" id="A0A1L3SM09"/>
<keyword evidence="6 9" id="KW-0413">Isomerase</keyword>
<evidence type="ECO:0000313" key="9">
    <source>
        <dbReference type="EMBL" id="APH70434.1"/>
    </source>
</evidence>
<dbReference type="PROSITE" id="PS52038">
    <property type="entry name" value="TOPO_IB_2"/>
    <property type="match status" value="1"/>
</dbReference>
<dbReference type="Gene3D" id="1.10.132.120">
    <property type="match status" value="1"/>
</dbReference>
<name>A0A1L3SM09_9HYPH</name>
<dbReference type="Proteomes" id="UP000182840">
    <property type="component" value="Chromosome"/>
</dbReference>
<dbReference type="InterPro" id="IPR049331">
    <property type="entry name" value="Top1B_N_bact"/>
</dbReference>
<dbReference type="InterPro" id="IPR014711">
    <property type="entry name" value="TopoI_cat_a-hlx-sub_euk"/>
</dbReference>
<dbReference type="InterPro" id="IPR013500">
    <property type="entry name" value="TopoI_cat_euk"/>
</dbReference>
<evidence type="ECO:0000259" key="8">
    <source>
        <dbReference type="Pfam" id="PF21338"/>
    </source>
</evidence>
<comment type="catalytic activity">
    <reaction evidence="1">
        <text>ATP-independent breakage of single-stranded DNA, followed by passage and rejoining.</text>
        <dbReference type="EC" id="5.6.2.1"/>
    </reaction>
</comment>
<evidence type="ECO:0000256" key="2">
    <source>
        <dbReference type="ARBA" id="ARBA00006645"/>
    </source>
</evidence>
<dbReference type="Pfam" id="PF21338">
    <property type="entry name" value="Top1B_N_bact"/>
    <property type="match status" value="1"/>
</dbReference>
<reference evidence="10" key="1">
    <citation type="submission" date="2016-11" db="EMBL/GenBank/DDBJ databases">
        <title>Mesorhizobium oceanicum sp. nov., isolated from deep seawater in South China Sea.</title>
        <authorList>
            <person name="Fu G.-Y."/>
        </authorList>
    </citation>
    <scope>NUCLEOTIDE SEQUENCE [LARGE SCALE GENOMIC DNA]</scope>
    <source>
        <strain evidence="10">B7</strain>
    </source>
</reference>
<dbReference type="Pfam" id="PF01028">
    <property type="entry name" value="Topoisom_I"/>
    <property type="match status" value="1"/>
</dbReference>
<dbReference type="SUPFAM" id="SSF56349">
    <property type="entry name" value="DNA breaking-rejoining enzymes"/>
    <property type="match status" value="1"/>
</dbReference>
<accession>A0A1L3SM09</accession>
<comment type="similarity">
    <text evidence="2">Belongs to the type IB topoisomerase family.</text>
</comment>
<evidence type="ECO:0000259" key="7">
    <source>
        <dbReference type="Pfam" id="PF01028"/>
    </source>
</evidence>
<dbReference type="InterPro" id="IPR001631">
    <property type="entry name" value="TopoI"/>
</dbReference>
<dbReference type="SUPFAM" id="SSF55869">
    <property type="entry name" value="DNA topoisomerase I domain"/>
    <property type="match status" value="1"/>
</dbReference>
<dbReference type="GO" id="GO:0003677">
    <property type="term" value="F:DNA binding"/>
    <property type="evidence" value="ECO:0007669"/>
    <property type="project" value="UniProtKB-KW"/>
</dbReference>
<dbReference type="GO" id="GO:0003917">
    <property type="term" value="F:DNA topoisomerase type I (single strand cut, ATP-independent) activity"/>
    <property type="evidence" value="ECO:0007669"/>
    <property type="project" value="UniProtKB-EC"/>
</dbReference>
<feature type="domain" description="DNA topoisomerase IB N-terminal" evidence="8">
    <location>
        <begin position="38"/>
        <end position="86"/>
    </location>
</feature>
<keyword evidence="10" id="KW-1185">Reference proteome</keyword>
<dbReference type="InterPro" id="IPR035447">
    <property type="entry name" value="DNA_topo_I_N_sf"/>
</dbReference>
<dbReference type="OrthoDB" id="9778962at2"/>
<dbReference type="STRING" id="1670800.BSQ44_02840"/>
<evidence type="ECO:0000256" key="6">
    <source>
        <dbReference type="ARBA" id="ARBA00023235"/>
    </source>
</evidence>
<dbReference type="InterPro" id="IPR011010">
    <property type="entry name" value="DNA_brk_join_enz"/>
</dbReference>
<feature type="domain" description="DNA topoisomerase I catalytic core eukaryotic-type" evidence="7">
    <location>
        <begin position="102"/>
        <end position="314"/>
    </location>
</feature>
<sequence>MDTIPTASAARELSAARADLAYVSDMEPGIRRRRVGKGFTFFTPEGQRLAVPETIARIKALAIPPAWTDVWISPDPTGHIQATGRDQKGRKQYRYHPGWTACRDEAKFSSLVDFAGALPRIRDRVDQDLRMRGTPRERVLASIVWLLDNTLIRIGNDAYSRENKSFGLTTLRRKHVRIEGQRIRFSFVGKSGQEWKLQLTDRRIARIVGAIEELPGQHLFQYLDEEGTRRPVHSHDVNRYIHETAGPDFSSKHFRTWSATIFAADMFAQKEYPSTKRELARTTNEVIDKVAARLRNTRAVCRRCYIHPIVIESWEQGKLSEEIAEIRRHTRKPLQGLDEDESTVLRWLRARHQ</sequence>
<protein>
    <recommendedName>
        <fullName evidence="3">DNA topoisomerase</fullName>
        <ecNumber evidence="3">5.6.2.1</ecNumber>
    </recommendedName>
</protein>
<dbReference type="KEGG" id="meso:BSQ44_02840"/>
<organism evidence="9 10">
    <name type="scientific">Aquibium oceanicum</name>
    <dbReference type="NCBI Taxonomy" id="1670800"/>
    <lineage>
        <taxon>Bacteria</taxon>
        <taxon>Pseudomonadati</taxon>
        <taxon>Pseudomonadota</taxon>
        <taxon>Alphaproteobacteria</taxon>
        <taxon>Hyphomicrobiales</taxon>
        <taxon>Phyllobacteriaceae</taxon>
        <taxon>Aquibium</taxon>
    </lineage>
</organism>
<gene>
    <name evidence="9" type="ORF">BSQ44_02840</name>
</gene>
<dbReference type="EMBL" id="CP018171">
    <property type="protein sequence ID" value="APH70434.1"/>
    <property type="molecule type" value="Genomic_DNA"/>
</dbReference>
<evidence type="ECO:0000256" key="3">
    <source>
        <dbReference type="ARBA" id="ARBA00012891"/>
    </source>
</evidence>
<dbReference type="Gene3D" id="3.30.66.10">
    <property type="entry name" value="DNA topoisomerase I domain"/>
    <property type="match status" value="1"/>
</dbReference>
<keyword evidence="5" id="KW-0238">DNA-binding</keyword>
<dbReference type="Gene3D" id="3.90.15.10">
    <property type="entry name" value="Topoisomerase I, Chain A, domain 3"/>
    <property type="match status" value="1"/>
</dbReference>
<proteinExistence type="inferred from homology"/>